<evidence type="ECO:0000256" key="1">
    <source>
        <dbReference type="SAM" id="SignalP"/>
    </source>
</evidence>
<accession>A0ABX8AIK5</accession>
<dbReference type="RefSeq" id="WP_075697172.1">
    <property type="nucleotide sequence ID" value="NZ_CP074126.1"/>
</dbReference>
<keyword evidence="3" id="KW-1185">Reference proteome</keyword>
<sequence length="168" mass="17836">MKAVASAALSLFMVAYATPAANALSIRVGIGDKITTFSEVAPIYNKSNASICKQRYGKSFITKGHAATIEEERLITTSEGHNIELTYIGGYVGSGVYSIENQYKFTFPNDGDRDPIKLQLAATGFIGGGRANGVFSDGTCVGKITIELIAQQNSEATSSSQRNGPDKN</sequence>
<dbReference type="EMBL" id="CP074126">
    <property type="protein sequence ID" value="QUS54107.1"/>
    <property type="molecule type" value="Genomic_DNA"/>
</dbReference>
<name>A0ABX8AIK5_9HYPH</name>
<feature type="chain" id="PRO_5046444941" evidence="1">
    <location>
        <begin position="18"/>
        <end position="168"/>
    </location>
</feature>
<dbReference type="Proteomes" id="UP000680706">
    <property type="component" value="Chromosome"/>
</dbReference>
<evidence type="ECO:0000313" key="2">
    <source>
        <dbReference type="EMBL" id="QUS54107.1"/>
    </source>
</evidence>
<reference evidence="2 3" key="1">
    <citation type="journal article" date="2021" name="Angew. Chem. Int. Ed. Engl.">
        <title>A novel family of nonribosomal peptides modulate collective behavior in Pseudovibrio bacteria isolated from marine sponges.</title>
        <authorList>
            <person name="Ioca L.P."/>
            <person name="Dai Y."/>
            <person name="Kunakom S."/>
            <person name="Diaz-Espinosa J."/>
            <person name="Krunic A."/>
            <person name="Crnkovic C.M."/>
            <person name="Orjala J."/>
            <person name="Sanchez L.M."/>
            <person name="Ferreira A.G."/>
            <person name="Berlinck R.G.S."/>
            <person name="Eustaquio A.S."/>
        </authorList>
    </citation>
    <scope>NUCLEOTIDE SEQUENCE [LARGE SCALE GENOMIC DNA]</scope>
    <source>
        <strain evidence="2 3">Ab134</strain>
    </source>
</reference>
<organism evidence="2 3">
    <name type="scientific">Pseudovibrio brasiliensis</name>
    <dbReference type="NCBI Taxonomy" id="1898042"/>
    <lineage>
        <taxon>Bacteria</taxon>
        <taxon>Pseudomonadati</taxon>
        <taxon>Pseudomonadota</taxon>
        <taxon>Alphaproteobacteria</taxon>
        <taxon>Hyphomicrobiales</taxon>
        <taxon>Stappiaceae</taxon>
        <taxon>Pseudovibrio</taxon>
    </lineage>
</organism>
<keyword evidence="1" id="KW-0732">Signal</keyword>
<evidence type="ECO:0000313" key="3">
    <source>
        <dbReference type="Proteomes" id="UP000680706"/>
    </source>
</evidence>
<gene>
    <name evidence="2" type="ORF">KGB56_11775</name>
</gene>
<protein>
    <submittedName>
        <fullName evidence="2">Uncharacterized protein</fullName>
    </submittedName>
</protein>
<proteinExistence type="predicted"/>
<feature type="signal peptide" evidence="1">
    <location>
        <begin position="1"/>
        <end position="17"/>
    </location>
</feature>